<dbReference type="HOGENOM" id="CLU_3086753_0_0_1"/>
<protein>
    <submittedName>
        <fullName evidence="1">Uncharacterized protein</fullName>
    </submittedName>
</protein>
<dbReference type="GO" id="GO:0006366">
    <property type="term" value="P:transcription by RNA polymerase II"/>
    <property type="evidence" value="ECO:0007669"/>
    <property type="project" value="InterPro"/>
</dbReference>
<dbReference type="Proteomes" id="UP000054549">
    <property type="component" value="Unassembled WGS sequence"/>
</dbReference>
<proteinExistence type="predicted"/>
<accession>A0A0C2T6G1</accession>
<keyword evidence="2" id="KW-1185">Reference proteome</keyword>
<dbReference type="GO" id="GO:0005634">
    <property type="term" value="C:nucleus"/>
    <property type="evidence" value="ECO:0007669"/>
    <property type="project" value="UniProtKB-SubCell"/>
</dbReference>
<reference evidence="1 2" key="1">
    <citation type="submission" date="2014-04" db="EMBL/GenBank/DDBJ databases">
        <title>Evolutionary Origins and Diversification of the Mycorrhizal Mutualists.</title>
        <authorList>
            <consortium name="DOE Joint Genome Institute"/>
            <consortium name="Mycorrhizal Genomics Consortium"/>
            <person name="Kohler A."/>
            <person name="Kuo A."/>
            <person name="Nagy L.G."/>
            <person name="Floudas D."/>
            <person name="Copeland A."/>
            <person name="Barry K.W."/>
            <person name="Cichocki N."/>
            <person name="Veneault-Fourrey C."/>
            <person name="LaButti K."/>
            <person name="Lindquist E.A."/>
            <person name="Lipzen A."/>
            <person name="Lundell T."/>
            <person name="Morin E."/>
            <person name="Murat C."/>
            <person name="Riley R."/>
            <person name="Ohm R."/>
            <person name="Sun H."/>
            <person name="Tunlid A."/>
            <person name="Henrissat B."/>
            <person name="Grigoriev I.V."/>
            <person name="Hibbett D.S."/>
            <person name="Martin F."/>
        </authorList>
    </citation>
    <scope>NUCLEOTIDE SEQUENCE [LARGE SCALE GENOMIC DNA]</scope>
    <source>
        <strain evidence="1 2">Koide BX008</strain>
    </source>
</reference>
<dbReference type="GO" id="GO:0003677">
    <property type="term" value="F:DNA binding"/>
    <property type="evidence" value="ECO:0007669"/>
    <property type="project" value="UniProtKB-KW"/>
</dbReference>
<sequence length="52" mass="5541">MSPSSPKYSPTSPMASPSSPKYCTCIRLVTTDAHAVSSSHIAHIFPCFTSIL</sequence>
<dbReference type="GO" id="GO:0046872">
    <property type="term" value="F:metal ion binding"/>
    <property type="evidence" value="ECO:0007669"/>
    <property type="project" value="UniProtKB-KW"/>
</dbReference>
<dbReference type="InParanoid" id="A0A0C2T6G1"/>
<name>A0A0C2T6G1_AMAMK</name>
<gene>
    <name evidence="1" type="ORF">M378DRAFT_166011</name>
</gene>
<organism evidence="1 2">
    <name type="scientific">Amanita muscaria (strain Koide BX008)</name>
    <dbReference type="NCBI Taxonomy" id="946122"/>
    <lineage>
        <taxon>Eukaryota</taxon>
        <taxon>Fungi</taxon>
        <taxon>Dikarya</taxon>
        <taxon>Basidiomycota</taxon>
        <taxon>Agaricomycotina</taxon>
        <taxon>Agaricomycetes</taxon>
        <taxon>Agaricomycetidae</taxon>
        <taxon>Agaricales</taxon>
        <taxon>Pluteineae</taxon>
        <taxon>Amanitaceae</taxon>
        <taxon>Amanita</taxon>
    </lineage>
</organism>
<dbReference type="EMBL" id="KN818274">
    <property type="protein sequence ID" value="KIL62174.1"/>
    <property type="molecule type" value="Genomic_DNA"/>
</dbReference>
<evidence type="ECO:0000313" key="2">
    <source>
        <dbReference type="Proteomes" id="UP000054549"/>
    </source>
</evidence>
<dbReference type="AlphaFoldDB" id="A0A0C2T6G1"/>
<evidence type="ECO:0000313" key="1">
    <source>
        <dbReference type="EMBL" id="KIL62174.1"/>
    </source>
</evidence>